<dbReference type="EMBL" id="JARIHO010000002">
    <property type="protein sequence ID" value="KAJ7366900.1"/>
    <property type="molecule type" value="Genomic_DNA"/>
</dbReference>
<feature type="region of interest" description="Disordered" evidence="1">
    <location>
        <begin position="1"/>
        <end position="63"/>
    </location>
</feature>
<evidence type="ECO:0000256" key="1">
    <source>
        <dbReference type="SAM" id="MobiDB-lite"/>
    </source>
</evidence>
<comment type="caution">
    <text evidence="2">The sequence shown here is derived from an EMBL/GenBank/DDBJ whole genome shotgun (WGS) entry which is preliminary data.</text>
</comment>
<keyword evidence="3" id="KW-1185">Reference proteome</keyword>
<dbReference type="AlphaFoldDB" id="A0AAD7AS50"/>
<sequence>MFVPFLTKQNSKRLSRRRGGGKSGGGGGGGGGAKGGGEGGGTGGTSRSSPVTTPGGGSKSATSYGAGGGTAAIIPSGQLFAGRSEGGGTRGQIFGTRTFGSGYPGNSGRGVLGRPFPFVFWPLSFGAGAGIGTGAYLHSNSEYGHADNSSRPGGVMTTANFQSNGPNGTVFRILADLTSVTDLIEDIVANCSGSLSNSSISAGGSPSSYNDSSTLPPQPEQIVQYYRASSIALSLDGYNNTAIFQAEGTPDVPLPSGIDATALDCLNQTIGAAAPLIGGVGSQWAAIPNNMGLMSLVWLVWLSSRFM</sequence>
<gene>
    <name evidence="2" type="ORF">DFH08DRAFT_835823</name>
</gene>
<evidence type="ECO:0000313" key="2">
    <source>
        <dbReference type="EMBL" id="KAJ7366900.1"/>
    </source>
</evidence>
<feature type="compositionally biased region" description="Gly residues" evidence="1">
    <location>
        <begin position="21"/>
        <end position="44"/>
    </location>
</feature>
<dbReference type="Proteomes" id="UP001218218">
    <property type="component" value="Unassembled WGS sequence"/>
</dbReference>
<feature type="compositionally biased region" description="Low complexity" evidence="1">
    <location>
        <begin position="45"/>
        <end position="63"/>
    </location>
</feature>
<feature type="compositionally biased region" description="Basic residues" evidence="1">
    <location>
        <begin position="10"/>
        <end position="20"/>
    </location>
</feature>
<name>A0AAD7AS50_9AGAR</name>
<proteinExistence type="predicted"/>
<protein>
    <submittedName>
        <fullName evidence="2">Uncharacterized protein</fullName>
    </submittedName>
</protein>
<accession>A0AAD7AS50</accession>
<reference evidence="2" key="1">
    <citation type="submission" date="2023-03" db="EMBL/GenBank/DDBJ databases">
        <title>Massive genome expansion in bonnet fungi (Mycena s.s.) driven by repeated elements and novel gene families across ecological guilds.</title>
        <authorList>
            <consortium name="Lawrence Berkeley National Laboratory"/>
            <person name="Harder C.B."/>
            <person name="Miyauchi S."/>
            <person name="Viragh M."/>
            <person name="Kuo A."/>
            <person name="Thoen E."/>
            <person name="Andreopoulos B."/>
            <person name="Lu D."/>
            <person name="Skrede I."/>
            <person name="Drula E."/>
            <person name="Henrissat B."/>
            <person name="Morin E."/>
            <person name="Kohler A."/>
            <person name="Barry K."/>
            <person name="LaButti K."/>
            <person name="Morin E."/>
            <person name="Salamov A."/>
            <person name="Lipzen A."/>
            <person name="Mereny Z."/>
            <person name="Hegedus B."/>
            <person name="Baldrian P."/>
            <person name="Stursova M."/>
            <person name="Weitz H."/>
            <person name="Taylor A."/>
            <person name="Grigoriev I.V."/>
            <person name="Nagy L.G."/>
            <person name="Martin F."/>
            <person name="Kauserud H."/>
        </authorList>
    </citation>
    <scope>NUCLEOTIDE SEQUENCE</scope>
    <source>
        <strain evidence="2">CBHHK002</strain>
    </source>
</reference>
<organism evidence="2 3">
    <name type="scientific">Mycena albidolilacea</name>
    <dbReference type="NCBI Taxonomy" id="1033008"/>
    <lineage>
        <taxon>Eukaryota</taxon>
        <taxon>Fungi</taxon>
        <taxon>Dikarya</taxon>
        <taxon>Basidiomycota</taxon>
        <taxon>Agaricomycotina</taxon>
        <taxon>Agaricomycetes</taxon>
        <taxon>Agaricomycetidae</taxon>
        <taxon>Agaricales</taxon>
        <taxon>Marasmiineae</taxon>
        <taxon>Mycenaceae</taxon>
        <taxon>Mycena</taxon>
    </lineage>
</organism>
<evidence type="ECO:0000313" key="3">
    <source>
        <dbReference type="Proteomes" id="UP001218218"/>
    </source>
</evidence>